<dbReference type="EMBL" id="QTSX02002280">
    <property type="protein sequence ID" value="KAJ9076445.1"/>
    <property type="molecule type" value="Genomic_DNA"/>
</dbReference>
<dbReference type="Proteomes" id="UP001165960">
    <property type="component" value="Unassembled WGS sequence"/>
</dbReference>
<protein>
    <submittedName>
        <fullName evidence="1">Uncharacterized protein</fullName>
    </submittedName>
</protein>
<accession>A0ACC2TPF1</accession>
<keyword evidence="2" id="KW-1185">Reference proteome</keyword>
<evidence type="ECO:0000313" key="1">
    <source>
        <dbReference type="EMBL" id="KAJ9076445.1"/>
    </source>
</evidence>
<sequence length="85" mass="8861">MSRNFQLVWCQKLVALAFVFNQMNNDEYKLVAPLVPLSASKRPCSASSCCSIPRLPAGSVLSPDTSNGPPGNGSSSSGSGLCSPE</sequence>
<reference evidence="1" key="1">
    <citation type="submission" date="2022-04" db="EMBL/GenBank/DDBJ databases">
        <title>Genome of the entomopathogenic fungus Entomophthora muscae.</title>
        <authorList>
            <person name="Elya C."/>
            <person name="Lovett B.R."/>
            <person name="Lee E."/>
            <person name="Macias A.M."/>
            <person name="Hajek A.E."/>
            <person name="De Bivort B.L."/>
            <person name="Kasson M.T."/>
            <person name="De Fine Licht H.H."/>
            <person name="Stajich J.E."/>
        </authorList>
    </citation>
    <scope>NUCLEOTIDE SEQUENCE</scope>
    <source>
        <strain evidence="1">Berkeley</strain>
    </source>
</reference>
<proteinExistence type="predicted"/>
<gene>
    <name evidence="1" type="ORF">DSO57_1026112</name>
</gene>
<organism evidence="1 2">
    <name type="scientific">Entomophthora muscae</name>
    <dbReference type="NCBI Taxonomy" id="34485"/>
    <lineage>
        <taxon>Eukaryota</taxon>
        <taxon>Fungi</taxon>
        <taxon>Fungi incertae sedis</taxon>
        <taxon>Zoopagomycota</taxon>
        <taxon>Entomophthoromycotina</taxon>
        <taxon>Entomophthoromycetes</taxon>
        <taxon>Entomophthorales</taxon>
        <taxon>Entomophthoraceae</taxon>
        <taxon>Entomophthora</taxon>
    </lineage>
</organism>
<comment type="caution">
    <text evidence="1">The sequence shown here is derived from an EMBL/GenBank/DDBJ whole genome shotgun (WGS) entry which is preliminary data.</text>
</comment>
<name>A0ACC2TPF1_9FUNG</name>
<evidence type="ECO:0000313" key="2">
    <source>
        <dbReference type="Proteomes" id="UP001165960"/>
    </source>
</evidence>